<evidence type="ECO:0000313" key="3">
    <source>
        <dbReference type="Proteomes" id="UP000658320"/>
    </source>
</evidence>
<dbReference type="Proteomes" id="UP000658320">
    <property type="component" value="Unassembled WGS sequence"/>
</dbReference>
<keyword evidence="3" id="KW-1185">Reference proteome</keyword>
<protein>
    <recommendedName>
        <fullName evidence="4">Leucine rich repeat variant</fullName>
    </recommendedName>
</protein>
<comment type="caution">
    <text evidence="2">The sequence shown here is derived from an EMBL/GenBank/DDBJ whole genome shotgun (WGS) entry which is preliminary data.</text>
</comment>
<reference evidence="2" key="2">
    <citation type="submission" date="2020-09" db="EMBL/GenBank/DDBJ databases">
        <authorList>
            <person name="Sun Q."/>
            <person name="Ohkuma M."/>
        </authorList>
    </citation>
    <scope>NUCLEOTIDE SEQUENCE</scope>
    <source>
        <strain evidence="2">JCM 4346</strain>
    </source>
</reference>
<feature type="region of interest" description="Disordered" evidence="1">
    <location>
        <begin position="1"/>
        <end position="28"/>
    </location>
</feature>
<evidence type="ECO:0008006" key="4">
    <source>
        <dbReference type="Google" id="ProtNLM"/>
    </source>
</evidence>
<gene>
    <name evidence="2" type="ORF">GCM10010251_28400</name>
</gene>
<dbReference type="EMBL" id="BMSX01000005">
    <property type="protein sequence ID" value="GGR10741.1"/>
    <property type="molecule type" value="Genomic_DNA"/>
</dbReference>
<evidence type="ECO:0000256" key="1">
    <source>
        <dbReference type="SAM" id="MobiDB-lite"/>
    </source>
</evidence>
<reference evidence="2" key="1">
    <citation type="journal article" date="2014" name="Int. J. Syst. Evol. Microbiol.">
        <title>Complete genome sequence of Corynebacterium casei LMG S-19264T (=DSM 44701T), isolated from a smear-ripened cheese.</title>
        <authorList>
            <consortium name="US DOE Joint Genome Institute (JGI-PGF)"/>
            <person name="Walter F."/>
            <person name="Albersmeier A."/>
            <person name="Kalinowski J."/>
            <person name="Ruckert C."/>
        </authorList>
    </citation>
    <scope>NUCLEOTIDE SEQUENCE</scope>
    <source>
        <strain evidence="2">JCM 4346</strain>
    </source>
</reference>
<dbReference type="AlphaFoldDB" id="A0A918C7I7"/>
<organism evidence="2 3">
    <name type="scientific">Streptomyces aurantiogriseus</name>
    <dbReference type="NCBI Taxonomy" id="66870"/>
    <lineage>
        <taxon>Bacteria</taxon>
        <taxon>Bacillati</taxon>
        <taxon>Actinomycetota</taxon>
        <taxon>Actinomycetes</taxon>
        <taxon>Kitasatosporales</taxon>
        <taxon>Streptomycetaceae</taxon>
        <taxon>Streptomyces</taxon>
    </lineage>
</organism>
<proteinExistence type="predicted"/>
<evidence type="ECO:0000313" key="2">
    <source>
        <dbReference type="EMBL" id="GGR10741.1"/>
    </source>
</evidence>
<feature type="compositionally biased region" description="Basic and acidic residues" evidence="1">
    <location>
        <begin position="484"/>
        <end position="494"/>
    </location>
</feature>
<dbReference type="InterPro" id="IPR011989">
    <property type="entry name" value="ARM-like"/>
</dbReference>
<name>A0A918C7I7_9ACTN</name>
<feature type="region of interest" description="Disordered" evidence="1">
    <location>
        <begin position="477"/>
        <end position="507"/>
    </location>
</feature>
<dbReference type="Gene3D" id="1.25.10.10">
    <property type="entry name" value="Leucine-rich Repeat Variant"/>
    <property type="match status" value="2"/>
</dbReference>
<sequence length="545" mass="60100">MVKVMGPLLPRGARSSHGGTRSMPTPEQIWQDADLPTRRLAGLALNPSAPHNVLLRLLADAPLAVRMVLCRDRVLPEAVVDAVVEHPDNRTRSFFARNPHVDPAQRVRLVDDPDWFVRAHLAEAPRVTAPAEPRPLPDAAVVHMMNTYDPEHLGGTFYRQFSVELRRSMATHPDAKVRAWGVGMWWGWLPAETRAALLADPDDEVRERAENHLRHEDPAWVESVLPAHSCHARTGILLHNALSRAVVDSVLTTPAGPQDRSMIASNPSLPPDVVVLLAADPAPEVRAEIARRTDLGPTERRALVADPDPDVRRAVARQPGLDHVERHALAADPDPKVRLAVSVHPAWTEEERARISYEVPLDHFFVFHPAPLTPRDPEVVRRNALSGHPMLRREAAREHSLPPDLVARLAVDDDLGVRVLLAQNHPDAPAPLLLRSFLEYTGPDRAHLLTRPNFPTDGLATYADDEDPEVRALAARDPGTAPDTVDRLTRDPDPAVRAASARHPNLPPARLTELLDDEELAHCAAANPALDRDTILRLVAALPVM</sequence>
<accession>A0A918C7I7</accession>